<protein>
    <submittedName>
        <fullName evidence="1">Uncharacterized protein</fullName>
    </submittedName>
</protein>
<dbReference type="KEGG" id="seo:STM14_0683"/>
<reference evidence="1 2" key="1">
    <citation type="journal article" date="2010" name="J. Bacteriol.">
        <title>Short-term signatures of evolutionary change in the Salmonella enterica serovar typhimurium 14028 genome.</title>
        <authorList>
            <person name="Jarvik T."/>
            <person name="Smillie C."/>
            <person name="Groisman E.A."/>
            <person name="Ochman H."/>
        </authorList>
    </citation>
    <scope>NUCLEOTIDE SEQUENCE [LARGE SCALE GENOMIC DNA]</scope>
    <source>
        <strain evidence="2">14028s / SGSC 2262</strain>
    </source>
</reference>
<evidence type="ECO:0000313" key="1">
    <source>
        <dbReference type="EMBL" id="ACY87195.1"/>
    </source>
</evidence>
<sequence length="43" mass="4872">MITICICNSVLSRYGTREHNFTTRPMPLTGALAYVAKEKQDIQ</sequence>
<proteinExistence type="predicted"/>
<organism evidence="1 2">
    <name type="scientific">Salmonella typhimurium (strain 14028s / SGSC 2262)</name>
    <dbReference type="NCBI Taxonomy" id="588858"/>
    <lineage>
        <taxon>Bacteria</taxon>
        <taxon>Pseudomonadati</taxon>
        <taxon>Pseudomonadota</taxon>
        <taxon>Gammaproteobacteria</taxon>
        <taxon>Enterobacterales</taxon>
        <taxon>Enterobacteriaceae</taxon>
        <taxon>Salmonella</taxon>
    </lineage>
</organism>
<dbReference type="AlphaFoldDB" id="A0A0F6AY73"/>
<name>A0A0F6AY73_SALT1</name>
<keyword evidence="2" id="KW-1185">Reference proteome</keyword>
<dbReference type="Proteomes" id="UP000002695">
    <property type="component" value="Chromosome"/>
</dbReference>
<gene>
    <name evidence="1" type="ordered locus">STM14_0683</name>
</gene>
<evidence type="ECO:0000313" key="2">
    <source>
        <dbReference type="Proteomes" id="UP000002695"/>
    </source>
</evidence>
<accession>A0A0F6AY73</accession>
<dbReference type="HOGENOM" id="CLU_3239410_0_0_6"/>
<dbReference type="EMBL" id="CP001363">
    <property type="protein sequence ID" value="ACY87195.1"/>
    <property type="molecule type" value="Genomic_DNA"/>
</dbReference>